<dbReference type="HAMAP" id="MF_01334">
    <property type="entry name" value="Ribosomal_bL25_CTC"/>
    <property type="match status" value="1"/>
</dbReference>
<dbReference type="CDD" id="cd00495">
    <property type="entry name" value="Ribosomal_L25_TL5_CTC"/>
    <property type="match status" value="1"/>
</dbReference>
<evidence type="ECO:0000256" key="3">
    <source>
        <dbReference type="ARBA" id="ARBA00022980"/>
    </source>
</evidence>
<feature type="region of interest" description="Disordered" evidence="5">
    <location>
        <begin position="198"/>
        <end position="230"/>
    </location>
</feature>
<keyword evidence="2" id="KW-0694">RNA-binding</keyword>
<dbReference type="InterPro" id="IPR029751">
    <property type="entry name" value="Ribosomal_L25_dom"/>
</dbReference>
<evidence type="ECO:0000313" key="8">
    <source>
        <dbReference type="EMBL" id="SUZ67236.1"/>
    </source>
</evidence>
<feature type="compositionally biased region" description="Acidic residues" evidence="5">
    <location>
        <begin position="198"/>
        <end position="222"/>
    </location>
</feature>
<dbReference type="GO" id="GO:0003735">
    <property type="term" value="F:structural constituent of ribosome"/>
    <property type="evidence" value="ECO:0007669"/>
    <property type="project" value="InterPro"/>
</dbReference>
<evidence type="ECO:0000256" key="1">
    <source>
        <dbReference type="ARBA" id="ARBA00022730"/>
    </source>
</evidence>
<dbReference type="PANTHER" id="PTHR33284">
    <property type="entry name" value="RIBOSOMAL PROTEIN L25/GLN-TRNA SYNTHETASE, ANTI-CODON-BINDING DOMAIN-CONTAINING PROTEIN"/>
    <property type="match status" value="1"/>
</dbReference>
<dbReference type="GO" id="GO:0006412">
    <property type="term" value="P:translation"/>
    <property type="evidence" value="ECO:0007669"/>
    <property type="project" value="InterPro"/>
</dbReference>
<organism evidence="8">
    <name type="scientific">marine metagenome</name>
    <dbReference type="NCBI Taxonomy" id="408172"/>
    <lineage>
        <taxon>unclassified sequences</taxon>
        <taxon>metagenomes</taxon>
        <taxon>ecological metagenomes</taxon>
    </lineage>
</organism>
<dbReference type="InterPro" id="IPR001021">
    <property type="entry name" value="Ribosomal_bL25_long"/>
</dbReference>
<evidence type="ECO:0000256" key="4">
    <source>
        <dbReference type="ARBA" id="ARBA00023274"/>
    </source>
</evidence>
<dbReference type="GO" id="GO:0022625">
    <property type="term" value="C:cytosolic large ribosomal subunit"/>
    <property type="evidence" value="ECO:0007669"/>
    <property type="project" value="TreeGrafter"/>
</dbReference>
<dbReference type="NCBIfam" id="TIGR00731">
    <property type="entry name" value="bL25_bact_ctc"/>
    <property type="match status" value="1"/>
</dbReference>
<keyword evidence="3" id="KW-0689">Ribosomal protein</keyword>
<dbReference type="InterPro" id="IPR020057">
    <property type="entry name" value="Ribosomal_bL25_b-dom"/>
</dbReference>
<name>A0A381PJN7_9ZZZZ</name>
<dbReference type="Pfam" id="PF14693">
    <property type="entry name" value="Ribosomal_TL5_C"/>
    <property type="match status" value="1"/>
</dbReference>
<dbReference type="PANTHER" id="PTHR33284:SF1">
    <property type="entry name" value="RIBOSOMAL PROTEIN L25_GLN-TRNA SYNTHETASE, ANTI-CODON-BINDING DOMAIN-CONTAINING PROTEIN"/>
    <property type="match status" value="1"/>
</dbReference>
<accession>A0A381PJN7</accession>
<evidence type="ECO:0000256" key="2">
    <source>
        <dbReference type="ARBA" id="ARBA00022884"/>
    </source>
</evidence>
<proteinExistence type="inferred from homology"/>
<dbReference type="EMBL" id="UINC01001006">
    <property type="protein sequence ID" value="SUZ67236.1"/>
    <property type="molecule type" value="Genomic_DNA"/>
</dbReference>
<dbReference type="GO" id="GO:0008097">
    <property type="term" value="F:5S rRNA binding"/>
    <property type="evidence" value="ECO:0007669"/>
    <property type="project" value="InterPro"/>
</dbReference>
<feature type="domain" description="Large ribosomal subunit protein bL25 beta" evidence="7">
    <location>
        <begin position="113"/>
        <end position="192"/>
    </location>
</feature>
<sequence>MDDRDMSQNQLAASIRSKKGKSANHKLRQSGNIPAVLYGPRGNIMLEMVEEATCHFLEKMTGMHELLPLTVTDSASGESWTAQVLLREIQKHPYKHKITHLDFWELPEAKPQTFRIPVHVIGESPGVKNGGVLQMVVREIPVSCLPSDIPSFIEVNSSALEIGDSLRIQEVELPAKVSLSTDENYAVISIVGRAKEEEEEEIVAVEEGEEGEGESEREDSADEKEKIEEE</sequence>
<evidence type="ECO:0000259" key="6">
    <source>
        <dbReference type="Pfam" id="PF01386"/>
    </source>
</evidence>
<dbReference type="Gene3D" id="2.170.120.20">
    <property type="entry name" value="Ribosomal protein L25, beta domain"/>
    <property type="match status" value="1"/>
</dbReference>
<feature type="region of interest" description="Disordered" evidence="5">
    <location>
        <begin position="1"/>
        <end position="26"/>
    </location>
</feature>
<dbReference type="InterPro" id="IPR011035">
    <property type="entry name" value="Ribosomal_bL25/Gln-tRNA_synth"/>
</dbReference>
<dbReference type="Pfam" id="PF01386">
    <property type="entry name" value="Ribosomal_L25p"/>
    <property type="match status" value="1"/>
</dbReference>
<dbReference type="Gene3D" id="2.40.240.10">
    <property type="entry name" value="Ribosomal Protein L25, Chain P"/>
    <property type="match status" value="1"/>
</dbReference>
<dbReference type="InterPro" id="IPR020930">
    <property type="entry name" value="Ribosomal_uL5_bac-type"/>
</dbReference>
<dbReference type="AlphaFoldDB" id="A0A381PJN7"/>
<gene>
    <name evidence="8" type="ORF">METZ01_LOCUS20090</name>
</gene>
<dbReference type="InterPro" id="IPR037121">
    <property type="entry name" value="Ribosomal_bL25_C"/>
</dbReference>
<protein>
    <submittedName>
        <fullName evidence="8">Uncharacterized protein</fullName>
    </submittedName>
</protein>
<keyword evidence="1" id="KW-0699">rRNA-binding</keyword>
<evidence type="ECO:0000256" key="5">
    <source>
        <dbReference type="SAM" id="MobiDB-lite"/>
    </source>
</evidence>
<evidence type="ECO:0000259" key="7">
    <source>
        <dbReference type="Pfam" id="PF14693"/>
    </source>
</evidence>
<keyword evidence="4" id="KW-0687">Ribonucleoprotein</keyword>
<feature type="compositionally biased region" description="Basic residues" evidence="5">
    <location>
        <begin position="16"/>
        <end position="26"/>
    </location>
</feature>
<feature type="domain" description="Large ribosomal subunit protein bL25 L25" evidence="6">
    <location>
        <begin position="11"/>
        <end position="103"/>
    </location>
</feature>
<dbReference type="InterPro" id="IPR020056">
    <property type="entry name" value="Rbsml_bL25/Gln-tRNA_synth_N"/>
</dbReference>
<dbReference type="SUPFAM" id="SSF50715">
    <property type="entry name" value="Ribosomal protein L25-like"/>
    <property type="match status" value="1"/>
</dbReference>
<reference evidence="8" key="1">
    <citation type="submission" date="2018-05" db="EMBL/GenBank/DDBJ databases">
        <authorList>
            <person name="Lanie J.A."/>
            <person name="Ng W.-L."/>
            <person name="Kazmierczak K.M."/>
            <person name="Andrzejewski T.M."/>
            <person name="Davidsen T.M."/>
            <person name="Wayne K.J."/>
            <person name="Tettelin H."/>
            <person name="Glass J.I."/>
            <person name="Rusch D."/>
            <person name="Podicherti R."/>
            <person name="Tsui H.-C.T."/>
            <person name="Winkler M.E."/>
        </authorList>
    </citation>
    <scope>NUCLEOTIDE SEQUENCE</scope>
</reference>